<dbReference type="AlphaFoldDB" id="A0A0B6S4Z3"/>
<keyword evidence="3" id="KW-1185">Reference proteome</keyword>
<gene>
    <name evidence="2" type="ORF">BGL_1c28230</name>
</gene>
<dbReference type="KEGG" id="bgp:BGL_1c28230"/>
<organism evidence="2 3">
    <name type="scientific">Burkholderia plantarii</name>
    <dbReference type="NCBI Taxonomy" id="41899"/>
    <lineage>
        <taxon>Bacteria</taxon>
        <taxon>Pseudomonadati</taxon>
        <taxon>Pseudomonadota</taxon>
        <taxon>Betaproteobacteria</taxon>
        <taxon>Burkholderiales</taxon>
        <taxon>Burkholderiaceae</taxon>
        <taxon>Burkholderia</taxon>
    </lineage>
</organism>
<name>A0A0B6S4Z3_BURPL</name>
<evidence type="ECO:0000313" key="2">
    <source>
        <dbReference type="EMBL" id="AJK47301.1"/>
    </source>
</evidence>
<dbReference type="InterPro" id="IPR025285">
    <property type="entry name" value="DUF4145"/>
</dbReference>
<evidence type="ECO:0000259" key="1">
    <source>
        <dbReference type="Pfam" id="PF13643"/>
    </source>
</evidence>
<proteinExistence type="predicted"/>
<dbReference type="Proteomes" id="UP000031838">
    <property type="component" value="Chromosome 1"/>
</dbReference>
<accession>A0A0B6S4Z3</accession>
<dbReference type="EMBL" id="CP002580">
    <property type="protein sequence ID" value="AJK47301.1"/>
    <property type="molecule type" value="Genomic_DNA"/>
</dbReference>
<dbReference type="RefSeq" id="WP_226993565.1">
    <property type="nucleotide sequence ID" value="NZ_CP002580.1"/>
</dbReference>
<protein>
    <recommendedName>
        <fullName evidence="1">DUF4145 domain-containing protein</fullName>
    </recommendedName>
</protein>
<dbReference type="Pfam" id="PF13643">
    <property type="entry name" value="DUF4145"/>
    <property type="match status" value="1"/>
</dbReference>
<evidence type="ECO:0000313" key="3">
    <source>
        <dbReference type="Proteomes" id="UP000031838"/>
    </source>
</evidence>
<sequence length="219" mass="24014">MKCPHCSIEVHPAIDENRIAFSGSYWRSLGSRHWTVAYMECPNPKCKEAIQWLHAEGEHGRAPIEPFMAYPRSTGRLPAAAEVPDDIAVDYHEACAVLTDSAKASAALSRRCLQAVLRGNGYAQKDLAPAIDAVLASKSLPSAIAENLDAVRNIGNFAAHPMKDTNTGQILPVEPHEAEWNLDVLEELFDFFYVQPEKAKQRRAALDAKLAAAGKPPMK</sequence>
<feature type="domain" description="DUF4145" evidence="1">
    <location>
        <begin position="93"/>
        <end position="170"/>
    </location>
</feature>
<reference evidence="3" key="1">
    <citation type="submission" date="2011-03" db="EMBL/GenBank/DDBJ databases">
        <authorList>
            <person name="Voget S."/>
            <person name="Streit W.R."/>
            <person name="Jaeger K.E."/>
            <person name="Daniel R."/>
        </authorList>
    </citation>
    <scope>NUCLEOTIDE SEQUENCE [LARGE SCALE GENOMIC DNA]</scope>
    <source>
        <strain evidence="3">PG1</strain>
    </source>
</reference>
<reference evidence="2 3" key="2">
    <citation type="journal article" date="2016" name="Appl. Microbiol. Biotechnol.">
        <title>Mutations improving production and secretion of extracellular lipase by Burkholderia glumae PG1.</title>
        <authorList>
            <person name="Knapp A."/>
            <person name="Voget S."/>
            <person name="Gao R."/>
            <person name="Zaburannyi N."/>
            <person name="Krysciak D."/>
            <person name="Breuer M."/>
            <person name="Hauer B."/>
            <person name="Streit W.R."/>
            <person name="Muller R."/>
            <person name="Daniel R."/>
            <person name="Jaeger K.E."/>
        </authorList>
    </citation>
    <scope>NUCLEOTIDE SEQUENCE [LARGE SCALE GENOMIC DNA]</scope>
    <source>
        <strain evidence="2 3">PG1</strain>
    </source>
</reference>
<dbReference type="HOGENOM" id="CLU_105379_0_0_4"/>